<name>A0A0F8RP70_METMZ</name>
<proteinExistence type="predicted"/>
<evidence type="ECO:0000313" key="2">
    <source>
        <dbReference type="Proteomes" id="UP000034692"/>
    </source>
</evidence>
<gene>
    <name evidence="1" type="ORF">DU75_09145</name>
</gene>
<reference evidence="1 2" key="1">
    <citation type="journal article" date="2015" name="ISME J.">
        <title>Genomic and phenotypic differentiation among Methanosarcina mazei populations from Columbia River sediment.</title>
        <authorList>
            <person name="Youngblut N.D."/>
            <person name="Wirth J.S."/>
            <person name="Henriksen J.R."/>
            <person name="Smith M."/>
            <person name="Simon H."/>
            <person name="Metcalf W.W."/>
            <person name="Whitaker R.J."/>
        </authorList>
    </citation>
    <scope>NUCLEOTIDE SEQUENCE [LARGE SCALE GENOMIC DNA]</scope>
    <source>
        <strain evidence="1 2">1.H.A.2.7</strain>
    </source>
</reference>
<dbReference type="Gene3D" id="3.50.30.50">
    <property type="entry name" value="Putative cyclase"/>
    <property type="match status" value="1"/>
</dbReference>
<dbReference type="GO" id="GO:0019441">
    <property type="term" value="P:L-tryptophan catabolic process to kynurenine"/>
    <property type="evidence" value="ECO:0007669"/>
    <property type="project" value="InterPro"/>
</dbReference>
<accession>A0A0F8RP70</accession>
<dbReference type="InterPro" id="IPR007325">
    <property type="entry name" value="KFase/CYL"/>
</dbReference>
<feature type="non-terminal residue" evidence="1">
    <location>
        <position position="116"/>
    </location>
</feature>
<evidence type="ECO:0008006" key="3">
    <source>
        <dbReference type="Google" id="ProtNLM"/>
    </source>
</evidence>
<comment type="caution">
    <text evidence="1">The sequence shown here is derived from an EMBL/GenBank/DDBJ whole genome shotgun (WGS) entry which is preliminary data.</text>
</comment>
<dbReference type="PANTHER" id="PTHR31118:SF32">
    <property type="entry name" value="KYNURENINE FORMAMIDASE"/>
    <property type="match status" value="1"/>
</dbReference>
<dbReference type="PANTHER" id="PTHR31118">
    <property type="entry name" value="CYCLASE-LIKE PROTEIN 2"/>
    <property type="match status" value="1"/>
</dbReference>
<dbReference type="Proteomes" id="UP000034692">
    <property type="component" value="Unassembled WGS sequence"/>
</dbReference>
<dbReference type="AlphaFoldDB" id="A0A0F8RP70"/>
<dbReference type="InterPro" id="IPR037175">
    <property type="entry name" value="KFase_sf"/>
</dbReference>
<dbReference type="SUPFAM" id="SSF102198">
    <property type="entry name" value="Putative cyclase"/>
    <property type="match status" value="1"/>
</dbReference>
<protein>
    <recommendedName>
        <fullName evidence="3">Cyclase family protein</fullName>
    </recommendedName>
</protein>
<organism evidence="1 2">
    <name type="scientific">Methanosarcina mazei</name>
    <name type="common">Methanosarcina frisia</name>
    <dbReference type="NCBI Taxonomy" id="2209"/>
    <lineage>
        <taxon>Archaea</taxon>
        <taxon>Methanobacteriati</taxon>
        <taxon>Methanobacteriota</taxon>
        <taxon>Stenosarchaea group</taxon>
        <taxon>Methanomicrobia</taxon>
        <taxon>Methanosarcinales</taxon>
        <taxon>Methanosarcinaceae</taxon>
        <taxon>Methanosarcina</taxon>
    </lineage>
</organism>
<sequence length="116" mass="13234">MRFVDLTQTISSTMQVYPGTEPPIFNIPCTVDEHGFKETEITFYSHTGTHMDSPAHIFSDGKSLDEFSVDNFYGVGVIVDCTDIKYGGEITEEHIKYLEPDIENFDFILFYTGWDS</sequence>
<dbReference type="Pfam" id="PF04199">
    <property type="entry name" value="Cyclase"/>
    <property type="match status" value="1"/>
</dbReference>
<evidence type="ECO:0000313" key="1">
    <source>
        <dbReference type="EMBL" id="KKH62699.1"/>
    </source>
</evidence>
<dbReference type="RefSeq" id="WP_048042484.1">
    <property type="nucleotide sequence ID" value="NZ_JJQO01000221.1"/>
</dbReference>
<dbReference type="GO" id="GO:0004061">
    <property type="term" value="F:arylformamidase activity"/>
    <property type="evidence" value="ECO:0007669"/>
    <property type="project" value="InterPro"/>
</dbReference>
<dbReference type="EMBL" id="JJQO01000221">
    <property type="protein sequence ID" value="KKH62699.1"/>
    <property type="molecule type" value="Genomic_DNA"/>
</dbReference>